<sequence>MGILGGNEEIRTAGTGSIYNEPALKEEVIKALSQLENTGSLEKSALVIYPIFTVARQFL</sequence>
<gene>
    <name evidence="1" type="ORF">Sps_03501</name>
</gene>
<accession>A0A1S6HT36</accession>
<organism evidence="1 2">
    <name type="scientific">Shewanella psychrophila</name>
    <dbReference type="NCBI Taxonomy" id="225848"/>
    <lineage>
        <taxon>Bacteria</taxon>
        <taxon>Pseudomonadati</taxon>
        <taxon>Pseudomonadota</taxon>
        <taxon>Gammaproteobacteria</taxon>
        <taxon>Alteromonadales</taxon>
        <taxon>Shewanellaceae</taxon>
        <taxon>Shewanella</taxon>
    </lineage>
</organism>
<evidence type="ECO:0000313" key="2">
    <source>
        <dbReference type="Proteomes" id="UP000189545"/>
    </source>
</evidence>
<keyword evidence="2" id="KW-1185">Reference proteome</keyword>
<dbReference type="Proteomes" id="UP000189545">
    <property type="component" value="Chromosome"/>
</dbReference>
<proteinExistence type="predicted"/>
<evidence type="ECO:0000313" key="1">
    <source>
        <dbReference type="EMBL" id="AQS38628.1"/>
    </source>
</evidence>
<protein>
    <submittedName>
        <fullName evidence="1">Uncharacterized protein</fullName>
    </submittedName>
</protein>
<dbReference type="RefSeq" id="WP_077753645.1">
    <property type="nucleotide sequence ID" value="NZ_CP014782.1"/>
</dbReference>
<dbReference type="AlphaFoldDB" id="A0A1S6HT36"/>
<reference evidence="1 2" key="1">
    <citation type="submission" date="2016-03" db="EMBL/GenBank/DDBJ databases">
        <title>Complete genome sequence of Shewanella psychrophila WP2, a deep sea bacterium isolated from west Pacific sediment.</title>
        <authorList>
            <person name="Xu G."/>
            <person name="Jian H."/>
        </authorList>
    </citation>
    <scope>NUCLEOTIDE SEQUENCE [LARGE SCALE GENOMIC DNA]</scope>
    <source>
        <strain evidence="1 2">WP2</strain>
    </source>
</reference>
<name>A0A1S6HT36_9GAMM</name>
<dbReference type="EMBL" id="CP014782">
    <property type="protein sequence ID" value="AQS38628.1"/>
    <property type="molecule type" value="Genomic_DNA"/>
</dbReference>
<dbReference type="KEGG" id="spsw:Sps_03501"/>